<proteinExistence type="predicted"/>
<organism evidence="2 3">
    <name type="scientific">Faecalibacterium cf. prausnitzii KLE1255</name>
    <dbReference type="NCBI Taxonomy" id="748224"/>
    <lineage>
        <taxon>Bacteria</taxon>
        <taxon>Bacillati</taxon>
        <taxon>Bacillota</taxon>
        <taxon>Clostridia</taxon>
        <taxon>Eubacteriales</taxon>
        <taxon>Oscillospiraceae</taxon>
        <taxon>Faecalibacterium</taxon>
    </lineage>
</organism>
<dbReference type="Proteomes" id="UP000006028">
    <property type="component" value="Unassembled WGS sequence"/>
</dbReference>
<evidence type="ECO:0000313" key="2">
    <source>
        <dbReference type="EMBL" id="EFQ07556.1"/>
    </source>
</evidence>
<dbReference type="AlphaFoldDB" id="E2ZGW3"/>
<evidence type="ECO:0000313" key="3">
    <source>
        <dbReference type="Proteomes" id="UP000006028"/>
    </source>
</evidence>
<reference evidence="2 3" key="1">
    <citation type="submission" date="2010-08" db="EMBL/GenBank/DDBJ databases">
        <authorList>
            <person name="Weinstock G."/>
            <person name="Sodergren E."/>
            <person name="Clifton S."/>
            <person name="Fulton L."/>
            <person name="Fulton B."/>
            <person name="Courtney L."/>
            <person name="Fronick C."/>
            <person name="Harrison M."/>
            <person name="Strong C."/>
            <person name="Farmer C."/>
            <person name="Delahaunty K."/>
            <person name="Markovic C."/>
            <person name="Hall O."/>
            <person name="Minx P."/>
            <person name="Tomlinson C."/>
            <person name="Mitreva M."/>
            <person name="Hou S."/>
            <person name="Chen J."/>
            <person name="Wollam A."/>
            <person name="Pepin K.H."/>
            <person name="Johnson M."/>
            <person name="Bhonagiri V."/>
            <person name="Zhang X."/>
            <person name="Suruliraj S."/>
            <person name="Warren W."/>
            <person name="Chinwalla A."/>
            <person name="Mardis E.R."/>
            <person name="Wilson R.K."/>
        </authorList>
    </citation>
    <scope>NUCLEOTIDE SEQUENCE [LARGE SCALE GENOMIC DNA]</scope>
    <source>
        <strain evidence="2 3">KLE1255</strain>
    </source>
</reference>
<feature type="region of interest" description="Disordered" evidence="1">
    <location>
        <begin position="1"/>
        <end position="25"/>
    </location>
</feature>
<dbReference type="STRING" id="748224.HMPREF9436_00900"/>
<gene>
    <name evidence="2" type="ORF">HMPREF9436_00900</name>
</gene>
<evidence type="ECO:0000256" key="1">
    <source>
        <dbReference type="SAM" id="MobiDB-lite"/>
    </source>
</evidence>
<sequence>MRRSTENGRQNRHGKGHCSGVLNGNIPEKKTKLNILYKKQL</sequence>
<dbReference type="EMBL" id="AECU01000083">
    <property type="protein sequence ID" value="EFQ07556.1"/>
    <property type="molecule type" value="Genomic_DNA"/>
</dbReference>
<dbReference type="HOGENOM" id="CLU_3270307_0_0_9"/>
<accession>E2ZGW3</accession>
<dbReference type="BioCyc" id="FCF748224-HMP:GTSS-720-MONOMER"/>
<name>E2ZGW3_9FIRM</name>
<comment type="caution">
    <text evidence="2">The sequence shown here is derived from an EMBL/GenBank/DDBJ whole genome shotgun (WGS) entry which is preliminary data.</text>
</comment>
<protein>
    <submittedName>
        <fullName evidence="2">Uncharacterized protein</fullName>
    </submittedName>
</protein>